<dbReference type="Proteomes" id="UP000037716">
    <property type="component" value="Unassembled WGS sequence"/>
</dbReference>
<dbReference type="SUPFAM" id="SSF54534">
    <property type="entry name" value="FKBP-like"/>
    <property type="match status" value="1"/>
</dbReference>
<evidence type="ECO:0000256" key="6">
    <source>
        <dbReference type="RuleBase" id="RU003915"/>
    </source>
</evidence>
<accession>A0A0M9CH20</accession>
<evidence type="ECO:0000256" key="5">
    <source>
        <dbReference type="PROSITE-ProRule" id="PRU00277"/>
    </source>
</evidence>
<dbReference type="STRING" id="1300348.I602_2051"/>
<evidence type="ECO:0000259" key="7">
    <source>
        <dbReference type="PROSITE" id="PS50059"/>
    </source>
</evidence>
<dbReference type="InterPro" id="IPR000774">
    <property type="entry name" value="PPIase_FKBP_N"/>
</dbReference>
<dbReference type="Gene3D" id="3.10.50.40">
    <property type="match status" value="1"/>
</dbReference>
<dbReference type="PANTHER" id="PTHR43811:SF19">
    <property type="entry name" value="39 KDA FK506-BINDING NUCLEAR PROTEIN"/>
    <property type="match status" value="1"/>
</dbReference>
<name>A0A0M9CH20_9FLAO</name>
<comment type="similarity">
    <text evidence="2 6">Belongs to the FKBP-type PPIase family.</text>
</comment>
<feature type="domain" description="PPIase FKBP-type" evidence="7">
    <location>
        <begin position="147"/>
        <end position="233"/>
    </location>
</feature>
<dbReference type="PANTHER" id="PTHR43811">
    <property type="entry name" value="FKBP-TYPE PEPTIDYL-PROLYL CIS-TRANS ISOMERASE FKPA"/>
    <property type="match status" value="1"/>
</dbReference>
<dbReference type="Gene3D" id="1.10.287.460">
    <property type="entry name" value="Peptidyl-prolyl cis-trans isomerase, FKBP-type, N-terminal domain"/>
    <property type="match status" value="1"/>
</dbReference>
<dbReference type="OrthoDB" id="9814548at2"/>
<dbReference type="RefSeq" id="WP_053974590.1">
    <property type="nucleotide sequence ID" value="NZ_FNUE01000002.1"/>
</dbReference>
<proteinExistence type="inferred from homology"/>
<sequence>MKVIKSLALVAGLATMVSCNNQKADVKSLETEIDSASYALGMDMAIKIKSNFSEADTDMFLQGYRNGMDSTNMLMKEEELGDFLRTFFQKQQMEKAQNEAKVKFAAVKAAGEKFLAENKTKEGVVTTDSGLQYMVLKEGKGDVIDPTNKVKLHYHGTTIDGQVFDSTVDRNEPYETVANIFIPGFNEGLAMMKVGSKYKFFIPQELAYGAQQRGQLIKPFSALIFEVEILEILED</sequence>
<dbReference type="Proteomes" id="UP000183071">
    <property type="component" value="Unassembled WGS sequence"/>
</dbReference>
<dbReference type="PROSITE" id="PS51257">
    <property type="entry name" value="PROKAR_LIPOPROTEIN"/>
    <property type="match status" value="1"/>
</dbReference>
<dbReference type="EMBL" id="LGBR01000001">
    <property type="protein sequence ID" value="KOY52491.1"/>
    <property type="molecule type" value="Genomic_DNA"/>
</dbReference>
<comment type="catalytic activity">
    <reaction evidence="1 5 6">
        <text>[protein]-peptidylproline (omega=180) = [protein]-peptidylproline (omega=0)</text>
        <dbReference type="Rhea" id="RHEA:16237"/>
        <dbReference type="Rhea" id="RHEA-COMP:10747"/>
        <dbReference type="Rhea" id="RHEA-COMP:10748"/>
        <dbReference type="ChEBI" id="CHEBI:83833"/>
        <dbReference type="ChEBI" id="CHEBI:83834"/>
        <dbReference type="EC" id="5.2.1.8"/>
    </reaction>
</comment>
<keyword evidence="11" id="KW-1185">Reference proteome</keyword>
<dbReference type="GO" id="GO:0006457">
    <property type="term" value="P:protein folding"/>
    <property type="evidence" value="ECO:0007669"/>
    <property type="project" value="InterPro"/>
</dbReference>
<dbReference type="InterPro" id="IPR036944">
    <property type="entry name" value="PPIase_FKBP_N_sf"/>
</dbReference>
<protein>
    <recommendedName>
        <fullName evidence="6">Peptidyl-prolyl cis-trans isomerase</fullName>
        <ecNumber evidence="6">5.2.1.8</ecNumber>
    </recommendedName>
</protein>
<reference evidence="9 11" key="2">
    <citation type="submission" date="2016-10" db="EMBL/GenBank/DDBJ databases">
        <authorList>
            <person name="Varghese N."/>
            <person name="Submissions S."/>
        </authorList>
    </citation>
    <scope>NUCLEOTIDE SEQUENCE [LARGE SCALE GENOMIC DNA]</scope>
    <source>
        <strain evidence="9 11">DSW-5</strain>
    </source>
</reference>
<evidence type="ECO:0000256" key="2">
    <source>
        <dbReference type="ARBA" id="ARBA00006577"/>
    </source>
</evidence>
<evidence type="ECO:0000313" key="8">
    <source>
        <dbReference type="EMBL" id="KOY52491.1"/>
    </source>
</evidence>
<dbReference type="GO" id="GO:0003755">
    <property type="term" value="F:peptidyl-prolyl cis-trans isomerase activity"/>
    <property type="evidence" value="ECO:0007669"/>
    <property type="project" value="UniProtKB-UniRule"/>
</dbReference>
<evidence type="ECO:0000256" key="1">
    <source>
        <dbReference type="ARBA" id="ARBA00000971"/>
    </source>
</evidence>
<dbReference type="PATRIC" id="fig|1300348.6.peg.2052"/>
<dbReference type="InterPro" id="IPR046357">
    <property type="entry name" value="PPIase_dom_sf"/>
</dbReference>
<gene>
    <name evidence="8" type="ORF">I602_2051</name>
    <name evidence="9" type="ORF">SAMN05444353_1822</name>
</gene>
<evidence type="ECO:0000256" key="3">
    <source>
        <dbReference type="ARBA" id="ARBA00023110"/>
    </source>
</evidence>
<dbReference type="EC" id="5.2.1.8" evidence="6"/>
<dbReference type="PROSITE" id="PS50059">
    <property type="entry name" value="FKBP_PPIASE"/>
    <property type="match status" value="1"/>
</dbReference>
<comment type="caution">
    <text evidence="8">The sequence shown here is derived from an EMBL/GenBank/DDBJ whole genome shotgun (WGS) entry which is preliminary data.</text>
</comment>
<evidence type="ECO:0000313" key="11">
    <source>
        <dbReference type="Proteomes" id="UP000183071"/>
    </source>
</evidence>
<dbReference type="Pfam" id="PF01346">
    <property type="entry name" value="FKBP_N"/>
    <property type="match status" value="1"/>
</dbReference>
<evidence type="ECO:0000313" key="10">
    <source>
        <dbReference type="Proteomes" id="UP000037716"/>
    </source>
</evidence>
<dbReference type="Pfam" id="PF00254">
    <property type="entry name" value="FKBP_C"/>
    <property type="match status" value="1"/>
</dbReference>
<dbReference type="EMBL" id="FNUE01000002">
    <property type="protein sequence ID" value="SEE46540.1"/>
    <property type="molecule type" value="Genomic_DNA"/>
</dbReference>
<reference evidence="8 10" key="1">
    <citation type="submission" date="2015-07" db="EMBL/GenBank/DDBJ databases">
        <title>Genome of Polaribacter dokdonenesis DSW-5, isolated from seawater off Dokdo in Korea.</title>
        <authorList>
            <person name="Yoon K."/>
            <person name="Song J.Y."/>
            <person name="Kim J.F."/>
        </authorList>
    </citation>
    <scope>NUCLEOTIDE SEQUENCE [LARGE SCALE GENOMIC DNA]</scope>
    <source>
        <strain evidence="8 10">DSW-5</strain>
    </source>
</reference>
<evidence type="ECO:0000313" key="9">
    <source>
        <dbReference type="EMBL" id="SEE46540.1"/>
    </source>
</evidence>
<evidence type="ECO:0000256" key="4">
    <source>
        <dbReference type="ARBA" id="ARBA00023235"/>
    </source>
</evidence>
<keyword evidence="4 5" id="KW-0413">Isomerase</keyword>
<dbReference type="AlphaFoldDB" id="A0A0M9CH20"/>
<dbReference type="InterPro" id="IPR001179">
    <property type="entry name" value="PPIase_FKBP_dom"/>
</dbReference>
<keyword evidence="3 5" id="KW-0697">Rotamase</keyword>
<organism evidence="8 10">
    <name type="scientific">Polaribacter dokdonensis DSW-5</name>
    <dbReference type="NCBI Taxonomy" id="1300348"/>
    <lineage>
        <taxon>Bacteria</taxon>
        <taxon>Pseudomonadati</taxon>
        <taxon>Bacteroidota</taxon>
        <taxon>Flavobacteriia</taxon>
        <taxon>Flavobacteriales</taxon>
        <taxon>Flavobacteriaceae</taxon>
    </lineage>
</organism>